<dbReference type="InterPro" id="IPR012912">
    <property type="entry name" value="Plasmid_pRiA4b_Orf3-like"/>
</dbReference>
<dbReference type="AlphaFoldDB" id="A0A1W1VX45"/>
<keyword evidence="3" id="KW-1185">Reference proteome</keyword>
<protein>
    <submittedName>
        <fullName evidence="2">PRiA4b ORF-3-like protein</fullName>
    </submittedName>
</protein>
<dbReference type="Proteomes" id="UP000192582">
    <property type="component" value="Unassembled WGS sequence"/>
</dbReference>
<evidence type="ECO:0000259" key="1">
    <source>
        <dbReference type="Pfam" id="PF07929"/>
    </source>
</evidence>
<dbReference type="OrthoDB" id="9801392at2"/>
<evidence type="ECO:0000313" key="2">
    <source>
        <dbReference type="EMBL" id="SMB97464.1"/>
    </source>
</evidence>
<proteinExistence type="predicted"/>
<dbReference type="Pfam" id="PF07929">
    <property type="entry name" value="PRiA4_ORF3"/>
    <property type="match status" value="1"/>
</dbReference>
<dbReference type="PANTHER" id="PTHR41878:SF1">
    <property type="entry name" value="TNPR PROTEIN"/>
    <property type="match status" value="1"/>
</dbReference>
<feature type="domain" description="Plasmid pRiA4b Orf3-like" evidence="1">
    <location>
        <begin position="20"/>
        <end position="174"/>
    </location>
</feature>
<evidence type="ECO:0000313" key="3">
    <source>
        <dbReference type="Proteomes" id="UP000192582"/>
    </source>
</evidence>
<name>A0A1W1VX45_9DEIO</name>
<dbReference type="SUPFAM" id="SSF159941">
    <property type="entry name" value="MM3350-like"/>
    <property type="match status" value="1"/>
</dbReference>
<reference evidence="2 3" key="1">
    <citation type="submission" date="2017-04" db="EMBL/GenBank/DDBJ databases">
        <authorList>
            <person name="Afonso C.L."/>
            <person name="Miller P.J."/>
            <person name="Scott M.A."/>
            <person name="Spackman E."/>
            <person name="Goraichik I."/>
            <person name="Dimitrov K.M."/>
            <person name="Suarez D.L."/>
            <person name="Swayne D.E."/>
        </authorList>
    </citation>
    <scope>NUCLEOTIDE SEQUENCE [LARGE SCALE GENOMIC DNA]</scope>
    <source>
        <strain evidence="2 3">KR-140</strain>
    </source>
</reference>
<dbReference type="Gene3D" id="3.10.290.30">
    <property type="entry name" value="MM3350-like"/>
    <property type="match status" value="1"/>
</dbReference>
<dbReference type="PANTHER" id="PTHR41878">
    <property type="entry name" value="LEXA REPRESSOR-RELATED"/>
    <property type="match status" value="1"/>
</dbReference>
<gene>
    <name evidence="2" type="ORF">SAMN00790413_05974</name>
</gene>
<accession>A0A1W1VX45</accession>
<dbReference type="STRING" id="695939.SAMN00790413_05974"/>
<sequence length="187" mass="21169">MTTRTSTKVSSVPVTPEALLQLKITLQGLRPAIWRRVAVPANATFAGLHGVIQGAMGWENYHLHSFSQDQREIAGRRRLYEVFDQVRAKLEYLYDFGDSQLHRAALEKVLPADPEDRQPRVLAGEHACPPKDCGGVWGYVELLEILDDSTHPEYDERLAWVGGAWDPEQFDLKEANARLPRLRLPKS</sequence>
<dbReference type="EMBL" id="FWWU01000011">
    <property type="protein sequence ID" value="SMB97464.1"/>
    <property type="molecule type" value="Genomic_DNA"/>
</dbReference>
<organism evidence="2 3">
    <name type="scientific">Deinococcus hopiensis KR-140</name>
    <dbReference type="NCBI Taxonomy" id="695939"/>
    <lineage>
        <taxon>Bacteria</taxon>
        <taxon>Thermotogati</taxon>
        <taxon>Deinococcota</taxon>
        <taxon>Deinococci</taxon>
        <taxon>Deinococcales</taxon>
        <taxon>Deinococcaceae</taxon>
        <taxon>Deinococcus</taxon>
    </lineage>
</organism>
<dbReference type="InterPro" id="IPR024047">
    <property type="entry name" value="MM3350-like_sf"/>
</dbReference>